<proteinExistence type="inferred from homology"/>
<organism evidence="3 4">
    <name type="scientific">Lates japonicus</name>
    <name type="common">Japanese lates</name>
    <dbReference type="NCBI Taxonomy" id="270547"/>
    <lineage>
        <taxon>Eukaryota</taxon>
        <taxon>Metazoa</taxon>
        <taxon>Chordata</taxon>
        <taxon>Craniata</taxon>
        <taxon>Vertebrata</taxon>
        <taxon>Euteleostomi</taxon>
        <taxon>Actinopterygii</taxon>
        <taxon>Neopterygii</taxon>
        <taxon>Teleostei</taxon>
        <taxon>Neoteleostei</taxon>
        <taxon>Acanthomorphata</taxon>
        <taxon>Carangaria</taxon>
        <taxon>Carangaria incertae sedis</taxon>
        <taxon>Centropomidae</taxon>
        <taxon>Lates</taxon>
    </lineage>
</organism>
<reference evidence="3" key="1">
    <citation type="submission" date="2022-08" db="EMBL/GenBank/DDBJ databases">
        <title>Genome sequencing of akame (Lates japonicus).</title>
        <authorList>
            <person name="Hashiguchi Y."/>
            <person name="Takahashi H."/>
        </authorList>
    </citation>
    <scope>NUCLEOTIDE SEQUENCE</scope>
    <source>
        <strain evidence="3">Kochi</strain>
    </source>
</reference>
<dbReference type="AlphaFoldDB" id="A0AAD3R235"/>
<dbReference type="InterPro" id="IPR013787">
    <property type="entry name" value="S100_Ca-bd_sub"/>
</dbReference>
<dbReference type="Gene3D" id="1.10.238.10">
    <property type="entry name" value="EF-hand"/>
    <property type="match status" value="1"/>
</dbReference>
<dbReference type="PANTHER" id="PTHR11639:SF134">
    <property type="entry name" value="PROTEIN S100-A1-RELATED"/>
    <property type="match status" value="1"/>
</dbReference>
<dbReference type="SUPFAM" id="SSF47473">
    <property type="entry name" value="EF-hand"/>
    <property type="match status" value="1"/>
</dbReference>
<dbReference type="InterPro" id="IPR011992">
    <property type="entry name" value="EF-hand-dom_pair"/>
</dbReference>
<keyword evidence="4" id="KW-1185">Reference proteome</keyword>
<dbReference type="SMART" id="SM01394">
    <property type="entry name" value="S_100"/>
    <property type="match status" value="1"/>
</dbReference>
<name>A0AAD3R235_LATJO</name>
<dbReference type="InterPro" id="IPR034325">
    <property type="entry name" value="S-100_dom"/>
</dbReference>
<comment type="caution">
    <text evidence="3">The sequence shown here is derived from an EMBL/GenBank/DDBJ whole genome shotgun (WGS) entry which is preliminary data.</text>
</comment>
<feature type="domain" description="EF-hand" evidence="2">
    <location>
        <begin position="36"/>
        <end position="71"/>
    </location>
</feature>
<dbReference type="CDD" id="cd00213">
    <property type="entry name" value="S-100"/>
    <property type="match status" value="1"/>
</dbReference>
<evidence type="ECO:0000256" key="1">
    <source>
        <dbReference type="ARBA" id="ARBA00007323"/>
    </source>
</evidence>
<evidence type="ECO:0000313" key="3">
    <source>
        <dbReference type="EMBL" id="GLD53222.1"/>
    </source>
</evidence>
<gene>
    <name evidence="3" type="ORF">AKAME5_000600700</name>
</gene>
<dbReference type="PROSITE" id="PS50222">
    <property type="entry name" value="EF_HAND_2"/>
    <property type="match status" value="1"/>
</dbReference>
<dbReference type="Proteomes" id="UP001279410">
    <property type="component" value="Unassembled WGS sequence"/>
</dbReference>
<dbReference type="PANTHER" id="PTHR11639">
    <property type="entry name" value="S100 CALCIUM-BINDING PROTEIN"/>
    <property type="match status" value="1"/>
</dbReference>
<accession>A0AAD3R235</accession>
<sequence>MFRDHAGKDGDKDHLSKKEAKELLKEEFPNILGDTSDPSMVDNILKDLDTNGDSKLDFQEFMILALTLAMSAFFFSHTERCSSSCSSRNHAVPATPAPAVLLHMPVLQTQPQSKEYSSLSPVTGLLVLSAMVPDFASVLAAQRSLNFL</sequence>
<dbReference type="GO" id="GO:0046914">
    <property type="term" value="F:transition metal ion binding"/>
    <property type="evidence" value="ECO:0007669"/>
    <property type="project" value="InterPro"/>
</dbReference>
<protein>
    <submittedName>
        <fullName evidence="3">Protein S100-Z</fullName>
    </submittedName>
</protein>
<evidence type="ECO:0000259" key="2">
    <source>
        <dbReference type="PROSITE" id="PS50222"/>
    </source>
</evidence>
<dbReference type="Pfam" id="PF01023">
    <property type="entry name" value="S_100"/>
    <property type="match status" value="1"/>
</dbReference>
<comment type="similarity">
    <text evidence="1">Belongs to the S-100 family.</text>
</comment>
<dbReference type="EMBL" id="BRZM01000016">
    <property type="protein sequence ID" value="GLD53222.1"/>
    <property type="molecule type" value="Genomic_DNA"/>
</dbReference>
<dbReference type="GO" id="GO:0005509">
    <property type="term" value="F:calcium ion binding"/>
    <property type="evidence" value="ECO:0007669"/>
    <property type="project" value="InterPro"/>
</dbReference>
<dbReference type="InterPro" id="IPR002048">
    <property type="entry name" value="EF_hand_dom"/>
</dbReference>
<evidence type="ECO:0000313" key="4">
    <source>
        <dbReference type="Proteomes" id="UP001279410"/>
    </source>
</evidence>